<dbReference type="HAMAP" id="MF_00367">
    <property type="entry name" value="GTPase_Era"/>
    <property type="match status" value="1"/>
</dbReference>
<dbReference type="InterPro" id="IPR015946">
    <property type="entry name" value="KH_dom-like_a/b"/>
</dbReference>
<dbReference type="Proteomes" id="UP000824242">
    <property type="component" value="Unassembled WGS sequence"/>
</dbReference>
<dbReference type="Gene3D" id="3.40.50.300">
    <property type="entry name" value="P-loop containing nucleotide triphosphate hydrolases"/>
    <property type="match status" value="1"/>
</dbReference>
<comment type="subunit">
    <text evidence="7">Monomer.</text>
</comment>
<dbReference type="InterPro" id="IPR005662">
    <property type="entry name" value="GTPase_Era-like"/>
</dbReference>
<evidence type="ECO:0000256" key="4">
    <source>
        <dbReference type="ARBA" id="ARBA00022884"/>
    </source>
</evidence>
<keyword evidence="6 7" id="KW-0472">Membrane</keyword>
<dbReference type="NCBIfam" id="NF000908">
    <property type="entry name" value="PRK00089.1"/>
    <property type="match status" value="1"/>
</dbReference>
<keyword evidence="7" id="KW-0963">Cytoplasm</keyword>
<dbReference type="InterPro" id="IPR027417">
    <property type="entry name" value="P-loop_NTPase"/>
</dbReference>
<feature type="region of interest" description="G4" evidence="8">
    <location>
        <begin position="135"/>
        <end position="138"/>
    </location>
</feature>
<dbReference type="GO" id="GO:0005886">
    <property type="term" value="C:plasma membrane"/>
    <property type="evidence" value="ECO:0007669"/>
    <property type="project" value="UniProtKB-SubCell"/>
</dbReference>
<feature type="binding site" evidence="7">
    <location>
        <begin position="26"/>
        <end position="33"/>
    </location>
    <ligand>
        <name>GTP</name>
        <dbReference type="ChEBI" id="CHEBI:37565"/>
    </ligand>
</feature>
<gene>
    <name evidence="7 12" type="primary">era</name>
    <name evidence="12" type="ORF">IAB89_00015</name>
</gene>
<evidence type="ECO:0000256" key="1">
    <source>
        <dbReference type="ARBA" id="ARBA00007921"/>
    </source>
</evidence>
<reference evidence="12" key="1">
    <citation type="submission" date="2020-10" db="EMBL/GenBank/DDBJ databases">
        <authorList>
            <person name="Gilroy R."/>
        </authorList>
    </citation>
    <scope>NUCLEOTIDE SEQUENCE</scope>
    <source>
        <strain evidence="12">ChiSxjej1B13-7958</strain>
    </source>
</reference>
<keyword evidence="5 7" id="KW-0342">GTP-binding</keyword>
<comment type="subcellular location">
    <subcellularLocation>
        <location evidence="7">Cytoplasm</location>
    </subcellularLocation>
    <subcellularLocation>
        <location evidence="7">Cell membrane</location>
        <topology evidence="7">Peripheral membrane protein</topology>
    </subcellularLocation>
</comment>
<dbReference type="InterPro" id="IPR004044">
    <property type="entry name" value="KH_dom_type_2"/>
</dbReference>
<dbReference type="InterPro" id="IPR030388">
    <property type="entry name" value="G_ERA_dom"/>
</dbReference>
<evidence type="ECO:0000256" key="2">
    <source>
        <dbReference type="ARBA" id="ARBA00020484"/>
    </source>
</evidence>
<dbReference type="Pfam" id="PF01926">
    <property type="entry name" value="MMR_HSR1"/>
    <property type="match status" value="1"/>
</dbReference>
<keyword evidence="7" id="KW-1003">Cell membrane</keyword>
<feature type="region of interest" description="G1" evidence="8">
    <location>
        <begin position="26"/>
        <end position="33"/>
    </location>
</feature>
<dbReference type="SUPFAM" id="SSF54814">
    <property type="entry name" value="Prokaryotic type KH domain (KH-domain type II)"/>
    <property type="match status" value="1"/>
</dbReference>
<keyword evidence="4 7" id="KW-0694">RNA-binding</keyword>
<dbReference type="PROSITE" id="PS51713">
    <property type="entry name" value="G_ERA"/>
    <property type="match status" value="1"/>
</dbReference>
<comment type="function">
    <text evidence="7">An essential GTPase that binds both GDP and GTP, with rapid nucleotide exchange. Plays a role in 16S rRNA processing and 30S ribosomal subunit biogenesis and possibly also in cell cycle regulation and energy metabolism.</text>
</comment>
<dbReference type="SUPFAM" id="SSF52540">
    <property type="entry name" value="P-loop containing nucleoside triphosphate hydrolases"/>
    <property type="match status" value="1"/>
</dbReference>
<feature type="region of interest" description="G3" evidence="8">
    <location>
        <begin position="73"/>
        <end position="76"/>
    </location>
</feature>
<dbReference type="InterPro" id="IPR009019">
    <property type="entry name" value="KH_sf_prok-type"/>
</dbReference>
<evidence type="ECO:0000256" key="8">
    <source>
        <dbReference type="PROSITE-ProRule" id="PRU01050"/>
    </source>
</evidence>
<dbReference type="InterPro" id="IPR005225">
    <property type="entry name" value="Small_GTP-bd"/>
</dbReference>
<accession>A0A9D1DCY3</accession>
<sequence>MEALPQDWNTLEPNREGRSVFLAIVGRPNVGKSSLLNRMLGQKVAIVSSKPQTTRTRIMGVLTEGEDQLVFLDTPGLNKPHSRLDEYMARSVTESVAGVDVCLLVTEAGAPVSHADRDLLERCRAQQLPAVLAINKIDTLKDKSALMAQIAEWNALYPFEAVVPVSAQDGSGIQSDLIPELKKLCQPGGHFFDADTLTDQPERVLAGEMIREKLLRLLDKEIPHGAAVAVERMRERDDGSGITDVDATIFCEKENHKAIIIGKGGSMLKKIGSYARADMERFFDCKINLKLWVKVKEDWRNREAVLRSLGYDKTDFNL</sequence>
<feature type="domain" description="KH type-2" evidence="10">
    <location>
        <begin position="210"/>
        <end position="297"/>
    </location>
</feature>
<evidence type="ECO:0000256" key="6">
    <source>
        <dbReference type="ARBA" id="ARBA00023136"/>
    </source>
</evidence>
<dbReference type="GO" id="GO:0070181">
    <property type="term" value="F:small ribosomal subunit rRNA binding"/>
    <property type="evidence" value="ECO:0007669"/>
    <property type="project" value="UniProtKB-UniRule"/>
</dbReference>
<dbReference type="PROSITE" id="PS50823">
    <property type="entry name" value="KH_TYPE_2"/>
    <property type="match status" value="1"/>
</dbReference>
<feature type="domain" description="Era-type G" evidence="11">
    <location>
        <begin position="18"/>
        <end position="187"/>
    </location>
</feature>
<dbReference type="PANTHER" id="PTHR42698">
    <property type="entry name" value="GTPASE ERA"/>
    <property type="match status" value="1"/>
</dbReference>
<evidence type="ECO:0000256" key="3">
    <source>
        <dbReference type="ARBA" id="ARBA00022741"/>
    </source>
</evidence>
<evidence type="ECO:0000259" key="11">
    <source>
        <dbReference type="PROSITE" id="PS51713"/>
    </source>
</evidence>
<evidence type="ECO:0000313" key="12">
    <source>
        <dbReference type="EMBL" id="HIR46036.1"/>
    </source>
</evidence>
<evidence type="ECO:0000256" key="5">
    <source>
        <dbReference type="ARBA" id="ARBA00023134"/>
    </source>
</evidence>
<dbReference type="GO" id="GO:0043024">
    <property type="term" value="F:ribosomal small subunit binding"/>
    <property type="evidence" value="ECO:0007669"/>
    <property type="project" value="TreeGrafter"/>
</dbReference>
<dbReference type="InterPro" id="IPR006073">
    <property type="entry name" value="GTP-bd"/>
</dbReference>
<keyword evidence="7" id="KW-0690">Ribosome biogenesis</keyword>
<dbReference type="AlphaFoldDB" id="A0A9D1DCY3"/>
<feature type="region of interest" description="G2" evidence="8">
    <location>
        <begin position="52"/>
        <end position="56"/>
    </location>
</feature>
<protein>
    <recommendedName>
        <fullName evidence="2 7">GTPase Era</fullName>
    </recommendedName>
</protein>
<keyword evidence="7" id="KW-0699">rRNA-binding</keyword>
<organism evidence="12 13">
    <name type="scientific">Candidatus Caccousia avicola</name>
    <dbReference type="NCBI Taxonomy" id="2840721"/>
    <lineage>
        <taxon>Bacteria</taxon>
        <taxon>Bacillati</taxon>
        <taxon>Bacillota</taxon>
        <taxon>Clostridia</taxon>
        <taxon>Eubacteriales</taxon>
        <taxon>Oscillospiraceae</taxon>
        <taxon>Oscillospiraceae incertae sedis</taxon>
        <taxon>Candidatus Caccousia</taxon>
    </lineage>
</organism>
<feature type="binding site" evidence="7">
    <location>
        <begin position="135"/>
        <end position="138"/>
    </location>
    <ligand>
        <name>GTP</name>
        <dbReference type="ChEBI" id="CHEBI:37565"/>
    </ligand>
</feature>
<dbReference type="GO" id="GO:0000028">
    <property type="term" value="P:ribosomal small subunit assembly"/>
    <property type="evidence" value="ECO:0007669"/>
    <property type="project" value="TreeGrafter"/>
</dbReference>
<comment type="similarity">
    <text evidence="1 7 8 9">Belongs to the TRAFAC class TrmE-Era-EngA-EngB-Septin-like GTPase superfamily. Era GTPase family.</text>
</comment>
<evidence type="ECO:0000313" key="13">
    <source>
        <dbReference type="Proteomes" id="UP000824242"/>
    </source>
</evidence>
<dbReference type="GO" id="GO:0005829">
    <property type="term" value="C:cytosol"/>
    <property type="evidence" value="ECO:0007669"/>
    <property type="project" value="TreeGrafter"/>
</dbReference>
<dbReference type="CDD" id="cd04163">
    <property type="entry name" value="Era"/>
    <property type="match status" value="1"/>
</dbReference>
<dbReference type="NCBIfam" id="TIGR00436">
    <property type="entry name" value="era"/>
    <property type="match status" value="1"/>
</dbReference>
<proteinExistence type="inferred from homology"/>
<evidence type="ECO:0000259" key="10">
    <source>
        <dbReference type="PROSITE" id="PS50823"/>
    </source>
</evidence>
<dbReference type="FunFam" id="3.30.300.20:FF:000003">
    <property type="entry name" value="GTPase Era"/>
    <property type="match status" value="1"/>
</dbReference>
<name>A0A9D1DCY3_9FIRM</name>
<evidence type="ECO:0000256" key="9">
    <source>
        <dbReference type="RuleBase" id="RU003761"/>
    </source>
</evidence>
<dbReference type="PANTHER" id="PTHR42698:SF1">
    <property type="entry name" value="GTPASE ERA, MITOCHONDRIAL"/>
    <property type="match status" value="1"/>
</dbReference>
<keyword evidence="3 7" id="KW-0547">Nucleotide-binding</keyword>
<dbReference type="NCBIfam" id="TIGR00231">
    <property type="entry name" value="small_GTP"/>
    <property type="match status" value="1"/>
</dbReference>
<reference evidence="12" key="2">
    <citation type="journal article" date="2021" name="PeerJ">
        <title>Extensive microbial diversity within the chicken gut microbiome revealed by metagenomics and culture.</title>
        <authorList>
            <person name="Gilroy R."/>
            <person name="Ravi A."/>
            <person name="Getino M."/>
            <person name="Pursley I."/>
            <person name="Horton D.L."/>
            <person name="Alikhan N.F."/>
            <person name="Baker D."/>
            <person name="Gharbi K."/>
            <person name="Hall N."/>
            <person name="Watson M."/>
            <person name="Adriaenssens E.M."/>
            <person name="Foster-Nyarko E."/>
            <person name="Jarju S."/>
            <person name="Secka A."/>
            <person name="Antonio M."/>
            <person name="Oren A."/>
            <person name="Chaudhuri R.R."/>
            <person name="La Ragione R."/>
            <person name="Hildebrand F."/>
            <person name="Pallen M.J."/>
        </authorList>
    </citation>
    <scope>NUCLEOTIDE SEQUENCE</scope>
    <source>
        <strain evidence="12">ChiSxjej1B13-7958</strain>
    </source>
</reference>
<evidence type="ECO:0000256" key="7">
    <source>
        <dbReference type="HAMAP-Rule" id="MF_00367"/>
    </source>
</evidence>
<feature type="region of interest" description="G5" evidence="8">
    <location>
        <begin position="165"/>
        <end position="167"/>
    </location>
</feature>
<dbReference type="EMBL" id="DVGZ01000001">
    <property type="protein sequence ID" value="HIR46036.1"/>
    <property type="molecule type" value="Genomic_DNA"/>
</dbReference>
<dbReference type="GO" id="GO:0005525">
    <property type="term" value="F:GTP binding"/>
    <property type="evidence" value="ECO:0007669"/>
    <property type="project" value="UniProtKB-UniRule"/>
</dbReference>
<feature type="binding site" evidence="7">
    <location>
        <begin position="73"/>
        <end position="77"/>
    </location>
    <ligand>
        <name>GTP</name>
        <dbReference type="ChEBI" id="CHEBI:37565"/>
    </ligand>
</feature>
<dbReference type="GO" id="GO:0003924">
    <property type="term" value="F:GTPase activity"/>
    <property type="evidence" value="ECO:0007669"/>
    <property type="project" value="UniProtKB-UniRule"/>
</dbReference>
<dbReference type="Gene3D" id="3.30.300.20">
    <property type="match status" value="1"/>
</dbReference>
<dbReference type="Pfam" id="PF07650">
    <property type="entry name" value="KH_2"/>
    <property type="match status" value="1"/>
</dbReference>
<dbReference type="CDD" id="cd22534">
    <property type="entry name" value="KH-II_Era"/>
    <property type="match status" value="1"/>
</dbReference>
<comment type="caution">
    <text evidence="12">The sequence shown here is derived from an EMBL/GenBank/DDBJ whole genome shotgun (WGS) entry which is preliminary data.</text>
</comment>